<dbReference type="SUPFAM" id="SSF46894">
    <property type="entry name" value="C-terminal effector domain of the bipartite response regulators"/>
    <property type="match status" value="1"/>
</dbReference>
<keyword evidence="1" id="KW-0805">Transcription regulation</keyword>
<dbReference type="Proteomes" id="UP000500970">
    <property type="component" value="Chromosome"/>
</dbReference>
<dbReference type="PANTHER" id="PTHR44688">
    <property type="entry name" value="DNA-BINDING TRANSCRIPTIONAL ACTIVATOR DEVR_DOSR"/>
    <property type="match status" value="1"/>
</dbReference>
<protein>
    <submittedName>
        <fullName evidence="5">Autoinducer binding domain-containing protein</fullName>
    </submittedName>
</protein>
<dbReference type="InterPro" id="IPR036388">
    <property type="entry name" value="WH-like_DNA-bd_sf"/>
</dbReference>
<organism evidence="5 6">
    <name type="scientific">Achromobacter pestifer</name>
    <dbReference type="NCBI Taxonomy" id="1353889"/>
    <lineage>
        <taxon>Bacteria</taxon>
        <taxon>Pseudomonadati</taxon>
        <taxon>Pseudomonadota</taxon>
        <taxon>Betaproteobacteria</taxon>
        <taxon>Burkholderiales</taxon>
        <taxon>Alcaligenaceae</taxon>
        <taxon>Achromobacter</taxon>
    </lineage>
</organism>
<evidence type="ECO:0000256" key="2">
    <source>
        <dbReference type="ARBA" id="ARBA00023125"/>
    </source>
</evidence>
<keyword evidence="6" id="KW-1185">Reference proteome</keyword>
<dbReference type="KEGG" id="apes:FOC84_32815"/>
<evidence type="ECO:0000256" key="1">
    <source>
        <dbReference type="ARBA" id="ARBA00023015"/>
    </source>
</evidence>
<dbReference type="SMART" id="SM00421">
    <property type="entry name" value="HTH_LUXR"/>
    <property type="match status" value="1"/>
</dbReference>
<keyword evidence="3" id="KW-0804">Transcription</keyword>
<evidence type="ECO:0000313" key="5">
    <source>
        <dbReference type="EMBL" id="QKH39465.1"/>
    </source>
</evidence>
<reference evidence="5 6" key="1">
    <citation type="submission" date="2020-05" db="EMBL/GenBank/DDBJ databases">
        <title>FDA dAtabase for Regulatory Grade micrObial Sequences (FDA-ARGOS): Supporting development and validation of Infectious Disease Dx tests.</title>
        <authorList>
            <person name="Sproer C."/>
            <person name="Gronow S."/>
            <person name="Severitt S."/>
            <person name="Schroder I."/>
            <person name="Tallon L."/>
            <person name="Sadzewicz L."/>
            <person name="Zhao X."/>
            <person name="Vavikolanu K."/>
            <person name="Mehta A."/>
            <person name="Aluvathingal J."/>
            <person name="Nadendla S."/>
            <person name="Myers T."/>
            <person name="Yan Y."/>
            <person name="Sichtig H."/>
        </authorList>
    </citation>
    <scope>NUCLEOTIDE SEQUENCE [LARGE SCALE GENOMIC DNA]</scope>
    <source>
        <strain evidence="5 6">FDAARGOS_790</strain>
    </source>
</reference>
<evidence type="ECO:0000256" key="3">
    <source>
        <dbReference type="ARBA" id="ARBA00023163"/>
    </source>
</evidence>
<dbReference type="SUPFAM" id="SSF75516">
    <property type="entry name" value="Pheromone-binding domain of LuxR-like quorum-sensing transcription factors"/>
    <property type="match status" value="1"/>
</dbReference>
<name>A0A7D4E285_9BURK</name>
<dbReference type="RefSeq" id="WP_173149721.1">
    <property type="nucleotide sequence ID" value="NZ_CP053985.1"/>
</dbReference>
<dbReference type="EMBL" id="CP053985">
    <property type="protein sequence ID" value="QKH39465.1"/>
    <property type="molecule type" value="Genomic_DNA"/>
</dbReference>
<dbReference type="GO" id="GO:0006355">
    <property type="term" value="P:regulation of DNA-templated transcription"/>
    <property type="evidence" value="ECO:0007669"/>
    <property type="project" value="InterPro"/>
</dbReference>
<dbReference type="InterPro" id="IPR005143">
    <property type="entry name" value="TF_LuxR_autoind-bd_dom"/>
</dbReference>
<dbReference type="Gene3D" id="3.30.450.80">
    <property type="entry name" value="Transcription factor LuxR-like, autoinducer-binding domain"/>
    <property type="match status" value="1"/>
</dbReference>
<evidence type="ECO:0000259" key="4">
    <source>
        <dbReference type="PROSITE" id="PS50043"/>
    </source>
</evidence>
<dbReference type="AlphaFoldDB" id="A0A7D4E285"/>
<dbReference type="CDD" id="cd06170">
    <property type="entry name" value="LuxR_C_like"/>
    <property type="match status" value="1"/>
</dbReference>
<sequence length="237" mass="26459">MKPWVHELLLVTNRATTEQAVFTEVAAIAQELGFSYCAYGLRAALPFTNPQVVMISNYPAVWQERYAQARYLEVDPTVKHCSRSAIPIVWSDRVFADTPQLWNEMQAVGLCVGWAQSNLDAYGTWGMLTLARQNEQLSDAELLGKELRMRWLVTAAHLAFSRVLLPRFKLTPDVPLTRRETEILKWAADGKTSSDVSEILAIAESTVRFHTKNAISKLGARNRTAAVARAALLGLLS</sequence>
<dbReference type="InterPro" id="IPR000792">
    <property type="entry name" value="Tscrpt_reg_LuxR_C"/>
</dbReference>
<dbReference type="Pfam" id="PF03472">
    <property type="entry name" value="Autoind_bind"/>
    <property type="match status" value="1"/>
</dbReference>
<feature type="domain" description="HTH luxR-type" evidence="4">
    <location>
        <begin position="169"/>
        <end position="234"/>
    </location>
</feature>
<dbReference type="InterPro" id="IPR016032">
    <property type="entry name" value="Sig_transdc_resp-reg_C-effctor"/>
</dbReference>
<dbReference type="Gene3D" id="1.10.10.10">
    <property type="entry name" value="Winged helix-like DNA-binding domain superfamily/Winged helix DNA-binding domain"/>
    <property type="match status" value="1"/>
</dbReference>
<proteinExistence type="predicted"/>
<dbReference type="GO" id="GO:0003677">
    <property type="term" value="F:DNA binding"/>
    <property type="evidence" value="ECO:0007669"/>
    <property type="project" value="UniProtKB-KW"/>
</dbReference>
<dbReference type="Pfam" id="PF00196">
    <property type="entry name" value="GerE"/>
    <property type="match status" value="1"/>
</dbReference>
<dbReference type="PROSITE" id="PS50043">
    <property type="entry name" value="HTH_LUXR_2"/>
    <property type="match status" value="1"/>
</dbReference>
<dbReference type="InterPro" id="IPR036693">
    <property type="entry name" value="TF_LuxR_autoind-bd_dom_sf"/>
</dbReference>
<evidence type="ECO:0000313" key="6">
    <source>
        <dbReference type="Proteomes" id="UP000500970"/>
    </source>
</evidence>
<dbReference type="PRINTS" id="PR00038">
    <property type="entry name" value="HTHLUXR"/>
</dbReference>
<gene>
    <name evidence="5" type="ORF">FOC84_32815</name>
</gene>
<dbReference type="PANTHER" id="PTHR44688:SF16">
    <property type="entry name" value="DNA-BINDING TRANSCRIPTIONAL ACTIVATOR DEVR_DOSR"/>
    <property type="match status" value="1"/>
</dbReference>
<keyword evidence="2" id="KW-0238">DNA-binding</keyword>
<dbReference type="PROSITE" id="PS00622">
    <property type="entry name" value="HTH_LUXR_1"/>
    <property type="match status" value="1"/>
</dbReference>
<accession>A0A7D4E285</accession>